<dbReference type="GO" id="GO:0004792">
    <property type="term" value="F:thiosulfate-cyanide sulfurtransferase activity"/>
    <property type="evidence" value="ECO:0007669"/>
    <property type="project" value="InterPro"/>
</dbReference>
<evidence type="ECO:0000256" key="1">
    <source>
        <dbReference type="ARBA" id="ARBA00022679"/>
    </source>
</evidence>
<dbReference type="SUPFAM" id="SSF52821">
    <property type="entry name" value="Rhodanese/Cell cycle control phosphatase"/>
    <property type="match status" value="2"/>
</dbReference>
<dbReference type="Proteomes" id="UP000619260">
    <property type="component" value="Unassembled WGS sequence"/>
</dbReference>
<dbReference type="CDD" id="cd01448">
    <property type="entry name" value="TST_Repeat_1"/>
    <property type="match status" value="1"/>
</dbReference>
<dbReference type="AlphaFoldDB" id="A0A8J3YKU6"/>
<reference evidence="4" key="1">
    <citation type="submission" date="2021-01" db="EMBL/GenBank/DDBJ databases">
        <title>Whole genome shotgun sequence of Virgisporangium aliadipatigenens NBRC 105644.</title>
        <authorList>
            <person name="Komaki H."/>
            <person name="Tamura T."/>
        </authorList>
    </citation>
    <scope>NUCLEOTIDE SEQUENCE</scope>
    <source>
        <strain evidence="4">NBRC 105644</strain>
    </source>
</reference>
<dbReference type="Gene3D" id="3.40.250.10">
    <property type="entry name" value="Rhodanese-like domain"/>
    <property type="match status" value="2"/>
</dbReference>
<keyword evidence="2" id="KW-0677">Repeat</keyword>
<keyword evidence="5" id="KW-1185">Reference proteome</keyword>
<protein>
    <submittedName>
        <fullName evidence="4">Sulfurtransferase</fullName>
    </submittedName>
</protein>
<dbReference type="Pfam" id="PF00581">
    <property type="entry name" value="Rhodanese"/>
    <property type="match status" value="2"/>
</dbReference>
<dbReference type="InterPro" id="IPR001307">
    <property type="entry name" value="Thiosulphate_STrfase_CS"/>
</dbReference>
<comment type="caution">
    <text evidence="4">The sequence shown here is derived from an EMBL/GenBank/DDBJ whole genome shotgun (WGS) entry which is preliminary data.</text>
</comment>
<name>A0A8J3YKU6_9ACTN</name>
<dbReference type="InterPro" id="IPR001763">
    <property type="entry name" value="Rhodanese-like_dom"/>
</dbReference>
<keyword evidence="1" id="KW-0808">Transferase</keyword>
<sequence>MVNPLIEVAELAVALASARPPTLIDVRWTLKGDGAQAYAAGHLPGAAFVDLDTALAGPPGAGGRHPLPEPAVLQEALRAAGVDAGRPVVVYDAGGTPPTGAAARAWWVLRWAGHPDVRILDGGYAAWTADGRPVTDDRVEPAPGGFTVAPDHEPVIDAGAAAAFAVDGRLLDARVPARYRGEQEPVDPVAGHIPGALNQPAAYTVDDNGRLLDAGTLRERFEALGLEPDEGPVGAYCGSGVTAAQTVLALTVAGYTPVLYVGSWSDWITDENRPIDKA</sequence>
<gene>
    <name evidence="4" type="primary">sseA</name>
    <name evidence="4" type="ORF">Val02_28490</name>
</gene>
<evidence type="ECO:0000313" key="5">
    <source>
        <dbReference type="Proteomes" id="UP000619260"/>
    </source>
</evidence>
<dbReference type="PANTHER" id="PTHR11364:SF27">
    <property type="entry name" value="SULFURTRANSFERASE"/>
    <property type="match status" value="1"/>
</dbReference>
<dbReference type="PROSITE" id="PS50206">
    <property type="entry name" value="RHODANESE_3"/>
    <property type="match status" value="2"/>
</dbReference>
<feature type="domain" description="Rhodanese" evidence="3">
    <location>
        <begin position="17"/>
        <end position="136"/>
    </location>
</feature>
<organism evidence="4 5">
    <name type="scientific">Virgisporangium aliadipatigenens</name>
    <dbReference type="NCBI Taxonomy" id="741659"/>
    <lineage>
        <taxon>Bacteria</taxon>
        <taxon>Bacillati</taxon>
        <taxon>Actinomycetota</taxon>
        <taxon>Actinomycetes</taxon>
        <taxon>Micromonosporales</taxon>
        <taxon>Micromonosporaceae</taxon>
        <taxon>Virgisporangium</taxon>
    </lineage>
</organism>
<dbReference type="PROSITE" id="PS00380">
    <property type="entry name" value="RHODANESE_1"/>
    <property type="match status" value="1"/>
</dbReference>
<dbReference type="InterPro" id="IPR045078">
    <property type="entry name" value="TST/MPST-like"/>
</dbReference>
<accession>A0A8J3YKU6</accession>
<feature type="domain" description="Rhodanese" evidence="3">
    <location>
        <begin position="164"/>
        <end position="276"/>
    </location>
</feature>
<dbReference type="CDD" id="cd01449">
    <property type="entry name" value="TST_Repeat_2"/>
    <property type="match status" value="1"/>
</dbReference>
<dbReference type="InterPro" id="IPR036873">
    <property type="entry name" value="Rhodanese-like_dom_sf"/>
</dbReference>
<dbReference type="SMART" id="SM00450">
    <property type="entry name" value="RHOD"/>
    <property type="match status" value="2"/>
</dbReference>
<dbReference type="PANTHER" id="PTHR11364">
    <property type="entry name" value="THIOSULFATE SULFERTANSFERASE"/>
    <property type="match status" value="1"/>
</dbReference>
<evidence type="ECO:0000313" key="4">
    <source>
        <dbReference type="EMBL" id="GIJ45963.1"/>
    </source>
</evidence>
<dbReference type="EMBL" id="BOPF01000008">
    <property type="protein sequence ID" value="GIJ45963.1"/>
    <property type="molecule type" value="Genomic_DNA"/>
</dbReference>
<proteinExistence type="predicted"/>
<evidence type="ECO:0000256" key="2">
    <source>
        <dbReference type="ARBA" id="ARBA00022737"/>
    </source>
</evidence>
<evidence type="ECO:0000259" key="3">
    <source>
        <dbReference type="PROSITE" id="PS50206"/>
    </source>
</evidence>